<accession>A0ABQ5HPA8</accession>
<dbReference type="InterPro" id="IPR002110">
    <property type="entry name" value="Ankyrin_rpt"/>
</dbReference>
<reference evidence="1" key="2">
    <citation type="submission" date="2022-01" db="EMBL/GenBank/DDBJ databases">
        <authorList>
            <person name="Yamashiro T."/>
            <person name="Shiraishi A."/>
            <person name="Satake H."/>
            <person name="Nakayama K."/>
        </authorList>
    </citation>
    <scope>NUCLEOTIDE SEQUENCE</scope>
</reference>
<dbReference type="SMART" id="SM00248">
    <property type="entry name" value="ANK"/>
    <property type="match status" value="3"/>
</dbReference>
<dbReference type="PANTHER" id="PTHR24121">
    <property type="entry name" value="NO MECHANORECEPTOR POTENTIAL C, ISOFORM D-RELATED"/>
    <property type="match status" value="1"/>
</dbReference>
<evidence type="ECO:0000313" key="1">
    <source>
        <dbReference type="EMBL" id="GJT89686.1"/>
    </source>
</evidence>
<dbReference type="PANTHER" id="PTHR24121:SF21">
    <property type="entry name" value="ANKYRIN REPEAT FAMILY PROTEIN"/>
    <property type="match status" value="1"/>
</dbReference>
<protein>
    <submittedName>
        <fullName evidence="1">Ankyrin repeat-containing domain, PGG domain protein</fullName>
    </submittedName>
</protein>
<comment type="caution">
    <text evidence="1">The sequence shown here is derived from an EMBL/GenBank/DDBJ whole genome shotgun (WGS) entry which is preliminary data.</text>
</comment>
<organism evidence="1 2">
    <name type="scientific">Tanacetum coccineum</name>
    <dbReference type="NCBI Taxonomy" id="301880"/>
    <lineage>
        <taxon>Eukaryota</taxon>
        <taxon>Viridiplantae</taxon>
        <taxon>Streptophyta</taxon>
        <taxon>Embryophyta</taxon>
        <taxon>Tracheophyta</taxon>
        <taxon>Spermatophyta</taxon>
        <taxon>Magnoliopsida</taxon>
        <taxon>eudicotyledons</taxon>
        <taxon>Gunneridae</taxon>
        <taxon>Pentapetalae</taxon>
        <taxon>asterids</taxon>
        <taxon>campanulids</taxon>
        <taxon>Asterales</taxon>
        <taxon>Asteraceae</taxon>
        <taxon>Asteroideae</taxon>
        <taxon>Anthemideae</taxon>
        <taxon>Anthemidinae</taxon>
        <taxon>Tanacetum</taxon>
    </lineage>
</organism>
<dbReference type="Gene3D" id="1.25.40.20">
    <property type="entry name" value="Ankyrin repeat-containing domain"/>
    <property type="match status" value="1"/>
</dbReference>
<dbReference type="EMBL" id="BQNB010019850">
    <property type="protein sequence ID" value="GJT89686.1"/>
    <property type="molecule type" value="Genomic_DNA"/>
</dbReference>
<gene>
    <name evidence="1" type="ORF">Tco_1078531</name>
</gene>
<evidence type="ECO:0000313" key="2">
    <source>
        <dbReference type="Proteomes" id="UP001151760"/>
    </source>
</evidence>
<keyword evidence="2" id="KW-1185">Reference proteome</keyword>
<dbReference type="Pfam" id="PF12796">
    <property type="entry name" value="Ank_2"/>
    <property type="match status" value="1"/>
</dbReference>
<dbReference type="Proteomes" id="UP001151760">
    <property type="component" value="Unassembled WGS sequence"/>
</dbReference>
<proteinExistence type="predicted"/>
<sequence>MDNGETALHVAASAKVPKKVEGFVENLVKLMTKEDLALENENYNTALYLAAAAGNVKAVKIMVETNPALLTIPGAGGTMMPLYVAVLFGHYEVVKYLFDNSHGLRDDGWTDTNRGWLLEKCVESDMFGVGSEPFGTEMSSTFSDSRLFWL</sequence>
<name>A0ABQ5HPA8_9ASTR</name>
<reference evidence="1" key="1">
    <citation type="journal article" date="2022" name="Int. J. Mol. Sci.">
        <title>Draft Genome of Tanacetum Coccineum: Genomic Comparison of Closely Related Tanacetum-Family Plants.</title>
        <authorList>
            <person name="Yamashiro T."/>
            <person name="Shiraishi A."/>
            <person name="Nakayama K."/>
            <person name="Satake H."/>
        </authorList>
    </citation>
    <scope>NUCLEOTIDE SEQUENCE</scope>
</reference>
<dbReference type="SUPFAM" id="SSF48403">
    <property type="entry name" value="Ankyrin repeat"/>
    <property type="match status" value="1"/>
</dbReference>
<dbReference type="InterPro" id="IPR036770">
    <property type="entry name" value="Ankyrin_rpt-contain_sf"/>
</dbReference>